<evidence type="ECO:0000313" key="1">
    <source>
        <dbReference type="EMBL" id="CCD01042.1"/>
    </source>
</evidence>
<name>A0A9P1JWE0_9PROT</name>
<accession>A0A9P1JWE0</accession>
<protein>
    <submittedName>
        <fullName evidence="1">Uncharacterized protein</fullName>
    </submittedName>
</protein>
<proteinExistence type="predicted"/>
<organism evidence="1 2">
    <name type="scientific">Azospirillum baldaniorum</name>
    <dbReference type="NCBI Taxonomy" id="1064539"/>
    <lineage>
        <taxon>Bacteria</taxon>
        <taxon>Pseudomonadati</taxon>
        <taxon>Pseudomonadota</taxon>
        <taxon>Alphaproteobacteria</taxon>
        <taxon>Rhodospirillales</taxon>
        <taxon>Azospirillaceae</taxon>
        <taxon>Azospirillum</taxon>
    </lineage>
</organism>
<keyword evidence="1" id="KW-0614">Plasmid</keyword>
<dbReference type="Proteomes" id="UP000007319">
    <property type="component" value="Plasmid AZOBR_p1"/>
</dbReference>
<evidence type="ECO:0000313" key="2">
    <source>
        <dbReference type="Proteomes" id="UP000007319"/>
    </source>
</evidence>
<dbReference type="EMBL" id="HE577328">
    <property type="protein sequence ID" value="CCD01042.1"/>
    <property type="molecule type" value="Genomic_DNA"/>
</dbReference>
<keyword evidence="2" id="KW-1185">Reference proteome</keyword>
<gene>
    <name evidence="1" type="ORF">AZOBR_p1140057</name>
</gene>
<reference evidence="1 2" key="1">
    <citation type="journal article" date="2011" name="PLoS Genet.">
        <title>Azospirillum genomes reveal transition of bacteria from aquatic to terrestrial environments.</title>
        <authorList>
            <person name="Wisniewski-Dye F."/>
            <person name="Borziak K."/>
            <person name="Khalsa-Moyers G."/>
            <person name="Alexandre G."/>
            <person name="Sukharnikov L.O."/>
            <person name="Wuichet K."/>
            <person name="Hurst G.B."/>
            <person name="McDonald W.H."/>
            <person name="Robertson J.S."/>
            <person name="Barbe V."/>
            <person name="Calteau A."/>
            <person name="Rouy Z."/>
            <person name="Mangenot S."/>
            <person name="Prigent-Combaret C."/>
            <person name="Normand P."/>
            <person name="Boyer M."/>
            <person name="Siguier P."/>
            <person name="Dessaux Y."/>
            <person name="Elmerich C."/>
            <person name="Condemine G."/>
            <person name="Krishnen G."/>
            <person name="Kennedy I."/>
            <person name="Paterson A.H."/>
            <person name="Gonzalez V."/>
            <person name="Mavingui P."/>
            <person name="Zhulin I.B."/>
        </authorList>
    </citation>
    <scope>NUCLEOTIDE SEQUENCE [LARGE SCALE GENOMIC DNA]</scope>
    <source>
        <strain evidence="1 2">Sp245</strain>
    </source>
</reference>
<dbReference type="KEGG" id="abs:AZOBR_p1140057"/>
<sequence>MGGRLYSPANSVQAFVPPVGDATSPARRDKIAMAMPRKAAQGARLAMGVDAVLGANRRRGSCGGF</sequence>
<geneLocation type="plasmid" evidence="1 2">
    <name>AZOBR_p1</name>
</geneLocation>
<dbReference type="AlphaFoldDB" id="A0A9P1JWE0"/>